<keyword evidence="1" id="KW-1133">Transmembrane helix</keyword>
<feature type="transmembrane region" description="Helical" evidence="1">
    <location>
        <begin position="96"/>
        <end position="115"/>
    </location>
</feature>
<keyword evidence="1" id="KW-0472">Membrane</keyword>
<comment type="caution">
    <text evidence="2">The sequence shown here is derived from an EMBL/GenBank/DDBJ whole genome shotgun (WGS) entry which is preliminary data.</text>
</comment>
<gene>
    <name evidence="2" type="ORF">ACFSJD_31405</name>
</gene>
<evidence type="ECO:0000313" key="3">
    <source>
        <dbReference type="Proteomes" id="UP001597114"/>
    </source>
</evidence>
<feature type="transmembrane region" description="Helical" evidence="1">
    <location>
        <begin position="67"/>
        <end position="84"/>
    </location>
</feature>
<feature type="transmembrane region" description="Helical" evidence="1">
    <location>
        <begin position="121"/>
        <end position="142"/>
    </location>
</feature>
<keyword evidence="3" id="KW-1185">Reference proteome</keyword>
<feature type="transmembrane region" description="Helical" evidence="1">
    <location>
        <begin position="15"/>
        <end position="36"/>
    </location>
</feature>
<dbReference type="RefSeq" id="WP_344729856.1">
    <property type="nucleotide sequence ID" value="NZ_BAAAUS010000064.1"/>
</dbReference>
<protein>
    <submittedName>
        <fullName evidence="2">Uncharacterized protein</fullName>
    </submittedName>
</protein>
<evidence type="ECO:0000313" key="2">
    <source>
        <dbReference type="EMBL" id="MFD1522040.1"/>
    </source>
</evidence>
<evidence type="ECO:0000256" key="1">
    <source>
        <dbReference type="SAM" id="Phobius"/>
    </source>
</evidence>
<dbReference type="Proteomes" id="UP001597114">
    <property type="component" value="Unassembled WGS sequence"/>
</dbReference>
<proteinExistence type="predicted"/>
<accession>A0ABW4F5P9</accession>
<sequence>MTVPTATPPPELRRVIALLLVNLGLSAVLAVLFAAFHDTLLDYQVAHMALPASADGAAVRASLSAGLWSRAFAVIIVGVVYVFLIRRLRRGVRRAYFRVLVLSVVSLAGIVYLATSGQYPSWVLVEQVIQALVLLALLWAVTRPAVRGHFSRVSGDKTRSGFRPS</sequence>
<reference evidence="3" key="1">
    <citation type="journal article" date="2019" name="Int. J. Syst. Evol. Microbiol.">
        <title>The Global Catalogue of Microorganisms (GCM) 10K type strain sequencing project: providing services to taxonomists for standard genome sequencing and annotation.</title>
        <authorList>
            <consortium name="The Broad Institute Genomics Platform"/>
            <consortium name="The Broad Institute Genome Sequencing Center for Infectious Disease"/>
            <person name="Wu L."/>
            <person name="Ma J."/>
        </authorList>
    </citation>
    <scope>NUCLEOTIDE SEQUENCE [LARGE SCALE GENOMIC DNA]</scope>
    <source>
        <strain evidence="3">CCM 7043</strain>
    </source>
</reference>
<name>A0ABW4F5P9_9PSEU</name>
<keyword evidence="1" id="KW-0812">Transmembrane</keyword>
<organism evidence="2 3">
    <name type="scientific">Pseudonocardia yunnanensis</name>
    <dbReference type="NCBI Taxonomy" id="58107"/>
    <lineage>
        <taxon>Bacteria</taxon>
        <taxon>Bacillati</taxon>
        <taxon>Actinomycetota</taxon>
        <taxon>Actinomycetes</taxon>
        <taxon>Pseudonocardiales</taxon>
        <taxon>Pseudonocardiaceae</taxon>
        <taxon>Pseudonocardia</taxon>
    </lineage>
</organism>
<dbReference type="EMBL" id="JBHUCO010000044">
    <property type="protein sequence ID" value="MFD1522040.1"/>
    <property type="molecule type" value="Genomic_DNA"/>
</dbReference>